<evidence type="ECO:0000313" key="2">
    <source>
        <dbReference type="EMBL" id="PKI55758.1"/>
    </source>
</evidence>
<keyword evidence="1" id="KW-0732">Signal</keyword>
<gene>
    <name evidence="2" type="ORF">CRG98_023849</name>
</gene>
<accession>A0A2I0JHL8</accession>
<sequence length="114" mass="12702">MVEVKAPLLFFFLASAPEALSSSRGCLVRAKAGARERAKSRDQGGESSFCLEASYCGGLKDARQLQCSVFFDHFAPHPKLLWSPWFAELDEKLFLPPVHIDEERWKTAQCGAVI</sequence>
<keyword evidence="3" id="KW-1185">Reference proteome</keyword>
<reference evidence="2 3" key="1">
    <citation type="submission" date="2017-11" db="EMBL/GenBank/DDBJ databases">
        <title>De-novo sequencing of pomegranate (Punica granatum L.) genome.</title>
        <authorList>
            <person name="Akparov Z."/>
            <person name="Amiraslanov A."/>
            <person name="Hajiyeva S."/>
            <person name="Abbasov M."/>
            <person name="Kaur K."/>
            <person name="Hamwieh A."/>
            <person name="Solovyev V."/>
            <person name="Salamov A."/>
            <person name="Braich B."/>
            <person name="Kosarev P."/>
            <person name="Mahmoud A."/>
            <person name="Hajiyev E."/>
            <person name="Babayeva S."/>
            <person name="Izzatullayeva V."/>
            <person name="Mammadov A."/>
            <person name="Mammadov A."/>
            <person name="Sharifova S."/>
            <person name="Ojaghi J."/>
            <person name="Eynullazada K."/>
            <person name="Bayramov B."/>
            <person name="Abdulazimova A."/>
            <person name="Shahmuradov I."/>
        </authorList>
    </citation>
    <scope>NUCLEOTIDE SEQUENCE [LARGE SCALE GENOMIC DNA]</scope>
    <source>
        <strain evidence="3">cv. AG2017</strain>
        <tissue evidence="2">Leaf</tissue>
    </source>
</reference>
<proteinExistence type="predicted"/>
<evidence type="ECO:0000256" key="1">
    <source>
        <dbReference type="SAM" id="SignalP"/>
    </source>
</evidence>
<evidence type="ECO:0008006" key="4">
    <source>
        <dbReference type="Google" id="ProtNLM"/>
    </source>
</evidence>
<comment type="caution">
    <text evidence="2">The sequence shown here is derived from an EMBL/GenBank/DDBJ whole genome shotgun (WGS) entry which is preliminary data.</text>
</comment>
<feature type="signal peptide" evidence="1">
    <location>
        <begin position="1"/>
        <end position="21"/>
    </location>
</feature>
<evidence type="ECO:0000313" key="3">
    <source>
        <dbReference type="Proteomes" id="UP000233551"/>
    </source>
</evidence>
<protein>
    <recommendedName>
        <fullName evidence="4">Secreted protein</fullName>
    </recommendedName>
</protein>
<name>A0A2I0JHL8_PUNGR</name>
<dbReference type="EMBL" id="PGOL01001679">
    <property type="protein sequence ID" value="PKI55758.1"/>
    <property type="molecule type" value="Genomic_DNA"/>
</dbReference>
<dbReference type="Proteomes" id="UP000233551">
    <property type="component" value="Unassembled WGS sequence"/>
</dbReference>
<organism evidence="2 3">
    <name type="scientific">Punica granatum</name>
    <name type="common">Pomegranate</name>
    <dbReference type="NCBI Taxonomy" id="22663"/>
    <lineage>
        <taxon>Eukaryota</taxon>
        <taxon>Viridiplantae</taxon>
        <taxon>Streptophyta</taxon>
        <taxon>Embryophyta</taxon>
        <taxon>Tracheophyta</taxon>
        <taxon>Spermatophyta</taxon>
        <taxon>Magnoliopsida</taxon>
        <taxon>eudicotyledons</taxon>
        <taxon>Gunneridae</taxon>
        <taxon>Pentapetalae</taxon>
        <taxon>rosids</taxon>
        <taxon>malvids</taxon>
        <taxon>Myrtales</taxon>
        <taxon>Lythraceae</taxon>
        <taxon>Punica</taxon>
    </lineage>
</organism>
<feature type="chain" id="PRO_5014144423" description="Secreted protein" evidence="1">
    <location>
        <begin position="22"/>
        <end position="114"/>
    </location>
</feature>
<dbReference type="AlphaFoldDB" id="A0A2I0JHL8"/>